<dbReference type="Pfam" id="PF02826">
    <property type="entry name" value="2-Hacid_dh_C"/>
    <property type="match status" value="1"/>
</dbReference>
<dbReference type="EC" id="1.1.1.28" evidence="7"/>
<dbReference type="Proteomes" id="UP001597138">
    <property type="component" value="Unassembled WGS sequence"/>
</dbReference>
<evidence type="ECO:0000259" key="6">
    <source>
        <dbReference type="Pfam" id="PF02826"/>
    </source>
</evidence>
<name>A0ABW4HHT4_9FLAO</name>
<dbReference type="PROSITE" id="PS00065">
    <property type="entry name" value="D_2_HYDROXYACID_DH_1"/>
    <property type="match status" value="1"/>
</dbReference>
<dbReference type="InterPro" id="IPR006139">
    <property type="entry name" value="D-isomer_2_OHA_DH_cat_dom"/>
</dbReference>
<dbReference type="PANTHER" id="PTHR43026:SF1">
    <property type="entry name" value="2-HYDROXYACID DEHYDROGENASE HOMOLOG 1-RELATED"/>
    <property type="match status" value="1"/>
</dbReference>
<evidence type="ECO:0000256" key="4">
    <source>
        <dbReference type="RuleBase" id="RU003719"/>
    </source>
</evidence>
<comment type="similarity">
    <text evidence="1 4">Belongs to the D-isomer specific 2-hydroxyacid dehydrogenase family.</text>
</comment>
<gene>
    <name evidence="7" type="ORF">ACFSC2_15880</name>
</gene>
<evidence type="ECO:0000313" key="8">
    <source>
        <dbReference type="Proteomes" id="UP001597138"/>
    </source>
</evidence>
<dbReference type="RefSeq" id="WP_379814401.1">
    <property type="nucleotide sequence ID" value="NZ_JBHUDZ010000012.1"/>
</dbReference>
<dbReference type="InterPro" id="IPR036291">
    <property type="entry name" value="NAD(P)-bd_dom_sf"/>
</dbReference>
<dbReference type="InterPro" id="IPR029753">
    <property type="entry name" value="D-isomer_DH_CS"/>
</dbReference>
<keyword evidence="2 4" id="KW-0560">Oxidoreductase</keyword>
<evidence type="ECO:0000259" key="5">
    <source>
        <dbReference type="Pfam" id="PF00389"/>
    </source>
</evidence>
<dbReference type="GO" id="GO:0008720">
    <property type="term" value="F:D-lactate dehydrogenase (NAD+) activity"/>
    <property type="evidence" value="ECO:0007669"/>
    <property type="project" value="UniProtKB-EC"/>
</dbReference>
<evidence type="ECO:0000256" key="1">
    <source>
        <dbReference type="ARBA" id="ARBA00005854"/>
    </source>
</evidence>
<evidence type="ECO:0000313" key="7">
    <source>
        <dbReference type="EMBL" id="MFD1604220.1"/>
    </source>
</evidence>
<accession>A0ABW4HHT4</accession>
<dbReference type="PROSITE" id="PS00670">
    <property type="entry name" value="D_2_HYDROXYACID_DH_2"/>
    <property type="match status" value="1"/>
</dbReference>
<dbReference type="PROSITE" id="PS00671">
    <property type="entry name" value="D_2_HYDROXYACID_DH_3"/>
    <property type="match status" value="1"/>
</dbReference>
<comment type="caution">
    <text evidence="7">The sequence shown here is derived from an EMBL/GenBank/DDBJ whole genome shotgun (WGS) entry which is preliminary data.</text>
</comment>
<dbReference type="PANTHER" id="PTHR43026">
    <property type="entry name" value="2-HYDROXYACID DEHYDROGENASE HOMOLOG 1-RELATED"/>
    <property type="match status" value="1"/>
</dbReference>
<reference evidence="8" key="1">
    <citation type="journal article" date="2019" name="Int. J. Syst. Evol. Microbiol.">
        <title>The Global Catalogue of Microorganisms (GCM) 10K type strain sequencing project: providing services to taxonomists for standard genome sequencing and annotation.</title>
        <authorList>
            <consortium name="The Broad Institute Genomics Platform"/>
            <consortium name="The Broad Institute Genome Sequencing Center for Infectious Disease"/>
            <person name="Wu L."/>
            <person name="Ma J."/>
        </authorList>
    </citation>
    <scope>NUCLEOTIDE SEQUENCE [LARGE SCALE GENOMIC DNA]</scope>
    <source>
        <strain evidence="8">CCUG 70865</strain>
    </source>
</reference>
<dbReference type="SUPFAM" id="SSF51735">
    <property type="entry name" value="NAD(P)-binding Rossmann-fold domains"/>
    <property type="match status" value="1"/>
</dbReference>
<dbReference type="SUPFAM" id="SSF52283">
    <property type="entry name" value="Formate/glycerate dehydrogenase catalytic domain-like"/>
    <property type="match status" value="1"/>
</dbReference>
<organism evidence="7 8">
    <name type="scientific">Flavobacterium artemisiae</name>
    <dbReference type="NCBI Taxonomy" id="2126556"/>
    <lineage>
        <taxon>Bacteria</taxon>
        <taxon>Pseudomonadati</taxon>
        <taxon>Bacteroidota</taxon>
        <taxon>Flavobacteriia</taxon>
        <taxon>Flavobacteriales</taxon>
        <taxon>Flavobacteriaceae</taxon>
        <taxon>Flavobacterium</taxon>
    </lineage>
</organism>
<feature type="domain" description="D-isomer specific 2-hydroxyacid dehydrogenase NAD-binding" evidence="6">
    <location>
        <begin position="119"/>
        <end position="306"/>
    </location>
</feature>
<dbReference type="InterPro" id="IPR029752">
    <property type="entry name" value="D-isomer_DH_CS1"/>
</dbReference>
<protein>
    <submittedName>
        <fullName evidence="7">2-hydroxyacid dehydrogenase</fullName>
        <ecNumber evidence="7">1.1.1.28</ecNumber>
    </submittedName>
</protein>
<dbReference type="InterPro" id="IPR006140">
    <property type="entry name" value="D-isomer_DH_NAD-bd"/>
</dbReference>
<proteinExistence type="inferred from homology"/>
<keyword evidence="3" id="KW-0520">NAD</keyword>
<evidence type="ECO:0000256" key="3">
    <source>
        <dbReference type="ARBA" id="ARBA00023027"/>
    </source>
</evidence>
<dbReference type="Pfam" id="PF00389">
    <property type="entry name" value="2-Hacid_dh"/>
    <property type="match status" value="1"/>
</dbReference>
<dbReference type="CDD" id="cd12183">
    <property type="entry name" value="LDH_like_2"/>
    <property type="match status" value="1"/>
</dbReference>
<keyword evidence="8" id="KW-1185">Reference proteome</keyword>
<dbReference type="InterPro" id="IPR058205">
    <property type="entry name" value="D-LDH-like"/>
</dbReference>
<evidence type="ECO:0000256" key="2">
    <source>
        <dbReference type="ARBA" id="ARBA00023002"/>
    </source>
</evidence>
<dbReference type="Gene3D" id="3.40.50.720">
    <property type="entry name" value="NAD(P)-binding Rossmann-like Domain"/>
    <property type="match status" value="2"/>
</dbReference>
<dbReference type="EMBL" id="JBHUDZ010000012">
    <property type="protein sequence ID" value="MFD1604220.1"/>
    <property type="molecule type" value="Genomic_DNA"/>
</dbReference>
<sequence>MSAINSFESHKIAFFSTQPYDRTFFNKYNKEFKFNLDFYETQLNPQTVVLIENASIVCVFVNDIVNEQVIKQLGEKNIKIIALRCAGFNNVDLEAAKKYGIKVCRVPAYSPQAVAEHAMAMILTLNRKTHKAYNRVREQNFALNGLLGFDLFGKTIGIIGTGNIGKAFAKIALGFGCKVLAYDIVTNNEMIKDGVSFVGLEEIFNSSDIISLHCPLNDQTKHVINTTSISFMKENVMIINTSRGGLIETSSVIDGLKEGKIGYLGIDVYEQEEKLFFRDLSEDIIQDDNIQRLMSFPNVLVTAHQAFFTNEALTQIALVTFNNIKSLLEENDIENKAALLV</sequence>
<feature type="domain" description="D-isomer specific 2-hydroxyacid dehydrogenase catalytic" evidence="5">
    <location>
        <begin position="13"/>
        <end position="335"/>
    </location>
</feature>